<proteinExistence type="predicted"/>
<dbReference type="EMBL" id="JBCGCU010000014">
    <property type="protein sequence ID" value="MEM0516145.1"/>
    <property type="molecule type" value="Genomic_DNA"/>
</dbReference>
<reference evidence="3 4" key="1">
    <citation type="submission" date="2024-03" db="EMBL/GenBank/DDBJ databases">
        <title>Pseudoalteromonas qingdaonensis sp. nov., isolated from the intestines of marine benthic organisms.</title>
        <authorList>
            <person name="Lin X."/>
            <person name="Fang S."/>
            <person name="Hu X."/>
        </authorList>
    </citation>
    <scope>NUCLEOTIDE SEQUENCE [LARGE SCALE GENOMIC DNA]</scope>
    <source>
        <strain evidence="3 4">YIC-827</strain>
    </source>
</reference>
<organism evidence="3 4">
    <name type="scientific">Pseudoalteromonas qingdaonensis</name>
    <dbReference type="NCBI Taxonomy" id="3131913"/>
    <lineage>
        <taxon>Bacteria</taxon>
        <taxon>Pseudomonadati</taxon>
        <taxon>Pseudomonadota</taxon>
        <taxon>Gammaproteobacteria</taxon>
        <taxon>Alteromonadales</taxon>
        <taxon>Pseudoalteromonadaceae</taxon>
        <taxon>Pseudoalteromonas</taxon>
    </lineage>
</organism>
<evidence type="ECO:0000256" key="1">
    <source>
        <dbReference type="SAM" id="Coils"/>
    </source>
</evidence>
<dbReference type="Proteomes" id="UP001447008">
    <property type="component" value="Unassembled WGS sequence"/>
</dbReference>
<feature type="coiled-coil region" evidence="1">
    <location>
        <begin position="90"/>
        <end position="151"/>
    </location>
</feature>
<keyword evidence="2" id="KW-0732">Signal</keyword>
<gene>
    <name evidence="3" type="ORF">WCN91_12090</name>
</gene>
<feature type="signal peptide" evidence="2">
    <location>
        <begin position="1"/>
        <end position="20"/>
    </location>
</feature>
<dbReference type="RefSeq" id="WP_342679393.1">
    <property type="nucleotide sequence ID" value="NZ_JBCGCU010000014.1"/>
</dbReference>
<protein>
    <submittedName>
        <fullName evidence="3">DUF2959 domain-containing protein</fullName>
    </submittedName>
</protein>
<comment type="caution">
    <text evidence="3">The sequence shown here is derived from an EMBL/GenBank/DDBJ whole genome shotgun (WGS) entry which is preliminary data.</text>
</comment>
<dbReference type="InterPro" id="IPR021342">
    <property type="entry name" value="DUF2959"/>
</dbReference>
<sequence>MLKKIALATAFLSLSACQSAYYSAMESVGVHKRDILVDRVEETKESQQESQEEFQSALERLSTLINFDGGDLQDAYEQLNDDYEASLGAAEEVSTNINKVEDVAEALFEEWADELEEYKSASLKRESTKKLRATERQFAQLLRSMRASEAKMQPVLESLQDNVLYLKHNLNAQAIAAIKGEFANLQRDIKVLIDDMNRSIADSNRFIEQMNQG</sequence>
<dbReference type="PROSITE" id="PS51257">
    <property type="entry name" value="PROKAR_LIPOPROTEIN"/>
    <property type="match status" value="1"/>
</dbReference>
<keyword evidence="1" id="KW-0175">Coiled coil</keyword>
<accession>A0ABU9MYG6</accession>
<evidence type="ECO:0000313" key="3">
    <source>
        <dbReference type="EMBL" id="MEM0516145.1"/>
    </source>
</evidence>
<evidence type="ECO:0000256" key="2">
    <source>
        <dbReference type="SAM" id="SignalP"/>
    </source>
</evidence>
<keyword evidence="4" id="KW-1185">Reference proteome</keyword>
<name>A0ABU9MYG6_9GAMM</name>
<feature type="chain" id="PRO_5046553009" evidence="2">
    <location>
        <begin position="21"/>
        <end position="213"/>
    </location>
</feature>
<evidence type="ECO:0000313" key="4">
    <source>
        <dbReference type="Proteomes" id="UP001447008"/>
    </source>
</evidence>
<dbReference type="Pfam" id="PF11172">
    <property type="entry name" value="DUF2959"/>
    <property type="match status" value="1"/>
</dbReference>